<dbReference type="InterPro" id="IPR016162">
    <property type="entry name" value="Ald_DH_N"/>
</dbReference>
<reference evidence="11" key="3">
    <citation type="submission" date="2020-10" db="UniProtKB">
        <authorList>
            <consortium name="WormBaseParasite"/>
        </authorList>
    </citation>
    <scope>IDENTIFICATION</scope>
</reference>
<evidence type="ECO:0000259" key="8">
    <source>
        <dbReference type="Pfam" id="PF00171"/>
    </source>
</evidence>
<keyword evidence="3" id="KW-0520">NAD</keyword>
<evidence type="ECO:0000256" key="5">
    <source>
        <dbReference type="PIRSR" id="PIRSR036492-1"/>
    </source>
</evidence>
<feature type="active site" evidence="5 6">
    <location>
        <position position="207"/>
    </location>
</feature>
<keyword evidence="2 4" id="KW-0560">Oxidoreductase</keyword>
<dbReference type="Gene3D" id="3.40.309.10">
    <property type="entry name" value="Aldehyde Dehydrogenase, Chain A, domain 2"/>
    <property type="match status" value="1"/>
</dbReference>
<dbReference type="OrthoDB" id="440325at2759"/>
<dbReference type="AlphaFoldDB" id="A0A068WF10"/>
<dbReference type="FunFam" id="3.40.605.10:FF:000004">
    <property type="entry name" value="Aldehyde dehydrogenase"/>
    <property type="match status" value="1"/>
</dbReference>
<dbReference type="SUPFAM" id="SSF53720">
    <property type="entry name" value="ALDH-like"/>
    <property type="match status" value="1"/>
</dbReference>
<dbReference type="GO" id="GO:0004029">
    <property type="term" value="F:aldehyde dehydrogenase (NAD+) activity"/>
    <property type="evidence" value="ECO:0007669"/>
    <property type="project" value="TreeGrafter"/>
</dbReference>
<dbReference type="CDD" id="cd07087">
    <property type="entry name" value="ALDH_F3-13-14_CALDH-like"/>
    <property type="match status" value="1"/>
</dbReference>
<name>A0A068WF10_ECHGR</name>
<evidence type="ECO:0000313" key="10">
    <source>
        <dbReference type="Proteomes" id="UP000492820"/>
    </source>
</evidence>
<dbReference type="FunFam" id="3.40.309.10:FF:000003">
    <property type="entry name" value="Aldehyde dehydrogenase"/>
    <property type="match status" value="1"/>
</dbReference>
<dbReference type="Pfam" id="PF00171">
    <property type="entry name" value="Aldedh"/>
    <property type="match status" value="1"/>
</dbReference>
<dbReference type="PANTHER" id="PTHR43570:SF16">
    <property type="entry name" value="ALDEHYDE DEHYDROGENASE TYPE III, ISOFORM Q"/>
    <property type="match status" value="1"/>
</dbReference>
<evidence type="ECO:0000256" key="2">
    <source>
        <dbReference type="ARBA" id="ARBA00023002"/>
    </source>
</evidence>
<dbReference type="Proteomes" id="UP000492820">
    <property type="component" value="Unassembled WGS sequence"/>
</dbReference>
<dbReference type="InterPro" id="IPR029510">
    <property type="entry name" value="Ald_DH_CS_GLU"/>
</dbReference>
<reference evidence="9" key="2">
    <citation type="submission" date="2014-06" db="EMBL/GenBank/DDBJ databases">
        <authorList>
            <person name="Aslett M."/>
        </authorList>
    </citation>
    <scope>NUCLEOTIDE SEQUENCE</scope>
</reference>
<evidence type="ECO:0000256" key="1">
    <source>
        <dbReference type="ARBA" id="ARBA00009986"/>
    </source>
</evidence>
<evidence type="ECO:0000256" key="4">
    <source>
        <dbReference type="PIRNR" id="PIRNR036492"/>
    </source>
</evidence>
<dbReference type="EMBL" id="LK028578">
    <property type="protein sequence ID" value="CDS18316.1"/>
    <property type="molecule type" value="Genomic_DNA"/>
</dbReference>
<accession>A0A068WF10</accession>
<dbReference type="GO" id="GO:0006081">
    <property type="term" value="P:aldehyde metabolic process"/>
    <property type="evidence" value="ECO:0007669"/>
    <property type="project" value="InterPro"/>
</dbReference>
<dbReference type="GO" id="GO:0005737">
    <property type="term" value="C:cytoplasm"/>
    <property type="evidence" value="ECO:0007669"/>
    <property type="project" value="TreeGrafter"/>
</dbReference>
<dbReference type="InterPro" id="IPR012394">
    <property type="entry name" value="Aldehyde_DH_NAD(P)"/>
</dbReference>
<feature type="active site" evidence="5">
    <location>
        <position position="241"/>
    </location>
</feature>
<gene>
    <name evidence="9" type="ORF">EgrG_000608100</name>
</gene>
<evidence type="ECO:0000256" key="6">
    <source>
        <dbReference type="PROSITE-ProRule" id="PRU10007"/>
    </source>
</evidence>
<protein>
    <recommendedName>
        <fullName evidence="4">Aldehyde dehydrogenase</fullName>
    </recommendedName>
</protein>
<dbReference type="PIRSF" id="PIRSF036492">
    <property type="entry name" value="ALDH"/>
    <property type="match status" value="1"/>
</dbReference>
<dbReference type="InterPro" id="IPR015590">
    <property type="entry name" value="Aldehyde_DH_dom"/>
</dbReference>
<comment type="similarity">
    <text evidence="1 4 7">Belongs to the aldehyde dehydrogenase family.</text>
</comment>
<dbReference type="InterPro" id="IPR016163">
    <property type="entry name" value="Ald_DH_C"/>
</dbReference>
<evidence type="ECO:0000313" key="9">
    <source>
        <dbReference type="EMBL" id="CDS18316.1"/>
    </source>
</evidence>
<dbReference type="InterPro" id="IPR016161">
    <property type="entry name" value="Ald_DH/histidinol_DH"/>
</dbReference>
<feature type="domain" description="Aldehyde dehydrogenase" evidence="8">
    <location>
        <begin position="17"/>
        <end position="425"/>
    </location>
</feature>
<reference evidence="9 10" key="1">
    <citation type="journal article" date="2013" name="Nature">
        <title>The genomes of four tapeworm species reveal adaptations to parasitism.</title>
        <authorList>
            <person name="Tsai I.J."/>
            <person name="Zarowiecki M."/>
            <person name="Holroyd N."/>
            <person name="Garciarrubio A."/>
            <person name="Sanchez-Flores A."/>
            <person name="Brooks K.L."/>
            <person name="Tracey A."/>
            <person name="Bobes R.J."/>
            <person name="Fragoso G."/>
            <person name="Sciutto E."/>
            <person name="Aslett M."/>
            <person name="Beasley H."/>
            <person name="Bennett H.M."/>
            <person name="Cai J."/>
            <person name="Camicia F."/>
            <person name="Clark R."/>
            <person name="Cucher M."/>
            <person name="De Silva N."/>
            <person name="Day T.A."/>
            <person name="Deplazes P."/>
            <person name="Estrada K."/>
            <person name="Fernandez C."/>
            <person name="Holland P.W."/>
            <person name="Hou J."/>
            <person name="Hu S."/>
            <person name="Huckvale T."/>
            <person name="Hung S.S."/>
            <person name="Kamenetzky L."/>
            <person name="Keane J.A."/>
            <person name="Kiss F."/>
            <person name="Koziol U."/>
            <person name="Lambert O."/>
            <person name="Liu K."/>
            <person name="Luo X."/>
            <person name="Luo Y."/>
            <person name="Macchiaroli N."/>
            <person name="Nichol S."/>
            <person name="Paps J."/>
            <person name="Parkinson J."/>
            <person name="Pouchkina-Stantcheva N."/>
            <person name="Riddiford N."/>
            <person name="Rosenzvit M."/>
            <person name="Salinas G."/>
            <person name="Wasmuth J.D."/>
            <person name="Zamanian M."/>
            <person name="Zheng Y."/>
            <person name="Cai X."/>
            <person name="Soberon X."/>
            <person name="Olson P.D."/>
            <person name="Laclette J.P."/>
            <person name="Brehm K."/>
            <person name="Berriman M."/>
            <person name="Garciarrubio A."/>
            <person name="Bobes R.J."/>
            <person name="Fragoso G."/>
            <person name="Sanchez-Flores A."/>
            <person name="Estrada K."/>
            <person name="Cevallos M.A."/>
            <person name="Morett E."/>
            <person name="Gonzalez V."/>
            <person name="Portillo T."/>
            <person name="Ochoa-Leyva A."/>
            <person name="Jose M.V."/>
            <person name="Sciutto E."/>
            <person name="Landa A."/>
            <person name="Jimenez L."/>
            <person name="Valdes V."/>
            <person name="Carrero J.C."/>
            <person name="Larralde C."/>
            <person name="Morales-Montor J."/>
            <person name="Limon-Lason J."/>
            <person name="Soberon X."/>
            <person name="Laclette J.P."/>
        </authorList>
    </citation>
    <scope>NUCLEOTIDE SEQUENCE [LARGE SCALE GENOMIC DNA]</scope>
</reference>
<dbReference type="PROSITE" id="PS00687">
    <property type="entry name" value="ALDEHYDE_DEHYDR_GLU"/>
    <property type="match status" value="1"/>
</dbReference>
<dbReference type="Gene3D" id="3.40.605.10">
    <property type="entry name" value="Aldehyde Dehydrogenase, Chain A, domain 1"/>
    <property type="match status" value="1"/>
</dbReference>
<evidence type="ECO:0000313" key="11">
    <source>
        <dbReference type="WBParaSite" id="EgrG_000608100"/>
    </source>
</evidence>
<dbReference type="PANTHER" id="PTHR43570">
    <property type="entry name" value="ALDEHYDE DEHYDROGENASE"/>
    <property type="match status" value="1"/>
</dbReference>
<evidence type="ECO:0000256" key="7">
    <source>
        <dbReference type="RuleBase" id="RU003345"/>
    </source>
</evidence>
<sequence>MLDISKLKVPFVDIPPSSFEERKHILRQLKTMLTDNEEELCRAIHTDLHKSRLECLECEILPLKLEITNLIHNLDDWAGEKYIPRTFLSLFDTVSIQPQPLGRVLVIGAWNYPIFLSLFPFVGAIAAGNAVVLKPSELAPETESLLANLLPSYVDETVCQVFTGGAKETMQLLDKYRFDHVFYTGGMNAARSILSQVAKHLTPVTLELGGKSPVYVDASADLALTAKRLIWAKGLSAGQTCVAPDYVLCHAKVLDNFIKECISITETFYGKKMEESADFARIINERHTARLSSLLQSTRGEVVYGGKTHLEEKFIELTIVKDVKEDDVLMQEEIFGPILPIVTVQSYDEAISYVQRKEKPLTIYVFASDSEVIKAWKNRTTSGSIVFNDCIMQLGVRNLPFGGVGNSGTGRYFGQASIDAFSNPRSLLDKSTVEKFNNLFRYPPYTESSEKWVRWGLSKGDSRCTIS</sequence>
<dbReference type="WBParaSite" id="EgrG_000608100">
    <property type="protein sequence ID" value="EgrG_000608100"/>
    <property type="gene ID" value="EgrG_000608100"/>
</dbReference>
<organism evidence="9">
    <name type="scientific">Echinococcus granulosus</name>
    <name type="common">Hydatid tapeworm</name>
    <dbReference type="NCBI Taxonomy" id="6210"/>
    <lineage>
        <taxon>Eukaryota</taxon>
        <taxon>Metazoa</taxon>
        <taxon>Spiralia</taxon>
        <taxon>Lophotrochozoa</taxon>
        <taxon>Platyhelminthes</taxon>
        <taxon>Cestoda</taxon>
        <taxon>Eucestoda</taxon>
        <taxon>Cyclophyllidea</taxon>
        <taxon>Taeniidae</taxon>
        <taxon>Echinococcus</taxon>
        <taxon>Echinococcus granulosus group</taxon>
    </lineage>
</organism>
<evidence type="ECO:0000256" key="3">
    <source>
        <dbReference type="ARBA" id="ARBA00023027"/>
    </source>
</evidence>
<proteinExistence type="inferred from homology"/>